<protein>
    <recommendedName>
        <fullName evidence="2">B box-type domain-containing protein</fullName>
    </recommendedName>
</protein>
<dbReference type="OrthoDB" id="5800423at2759"/>
<evidence type="ECO:0000313" key="3">
    <source>
        <dbReference type="EMBL" id="CAC5423540.1"/>
    </source>
</evidence>
<evidence type="ECO:0000259" key="2">
    <source>
        <dbReference type="PROSITE" id="PS50119"/>
    </source>
</evidence>
<dbReference type="GO" id="GO:0008270">
    <property type="term" value="F:zinc ion binding"/>
    <property type="evidence" value="ECO:0007669"/>
    <property type="project" value="UniProtKB-KW"/>
</dbReference>
<keyword evidence="1" id="KW-0862">Zinc</keyword>
<evidence type="ECO:0000256" key="1">
    <source>
        <dbReference type="PROSITE-ProRule" id="PRU00024"/>
    </source>
</evidence>
<sequence>MDLASVIKPKIPNFKKFCELHEEVSLDFYCTQHDTVCCRKCIPSKHQSCKDVLPLEFASEHIKKSSLFDDTFREFQNIAKTLDHLRKDCNDNINEMEKSESTIFVPQVQPVSIESILNLKKETSTQLNLDDNLRISDLAVTADNTLFLCNYHIYEHKVYVYKTNLQNVTYNTALRLPSEPYGIAILKETVKAVVTIPKQSYVQFINTKSLKLDKTIEVGRDCNGITTSEDNIAVRKTEEIKNI</sequence>
<dbReference type="AlphaFoldDB" id="A0A6J8ESV9"/>
<gene>
    <name evidence="3" type="ORF">MCOR_55534</name>
</gene>
<keyword evidence="1" id="KW-0863">Zinc-finger</keyword>
<name>A0A6J8ESV9_MYTCO</name>
<dbReference type="Gene3D" id="2.130.10.10">
    <property type="entry name" value="YVTN repeat-like/Quinoprotein amine dehydrogenase"/>
    <property type="match status" value="1"/>
</dbReference>
<dbReference type="EMBL" id="CACVKT020009813">
    <property type="protein sequence ID" value="CAC5423540.1"/>
    <property type="molecule type" value="Genomic_DNA"/>
</dbReference>
<dbReference type="Proteomes" id="UP000507470">
    <property type="component" value="Unassembled WGS sequence"/>
</dbReference>
<keyword evidence="4" id="KW-1185">Reference proteome</keyword>
<dbReference type="SUPFAM" id="SSF63829">
    <property type="entry name" value="Calcium-dependent phosphotriesterase"/>
    <property type="match status" value="1"/>
</dbReference>
<keyword evidence="1" id="KW-0479">Metal-binding</keyword>
<feature type="domain" description="B box-type" evidence="2">
    <location>
        <begin position="13"/>
        <end position="55"/>
    </location>
</feature>
<organism evidence="3 4">
    <name type="scientific">Mytilus coruscus</name>
    <name type="common">Sea mussel</name>
    <dbReference type="NCBI Taxonomy" id="42192"/>
    <lineage>
        <taxon>Eukaryota</taxon>
        <taxon>Metazoa</taxon>
        <taxon>Spiralia</taxon>
        <taxon>Lophotrochozoa</taxon>
        <taxon>Mollusca</taxon>
        <taxon>Bivalvia</taxon>
        <taxon>Autobranchia</taxon>
        <taxon>Pteriomorphia</taxon>
        <taxon>Mytilida</taxon>
        <taxon>Mytiloidea</taxon>
        <taxon>Mytilidae</taxon>
        <taxon>Mytilinae</taxon>
        <taxon>Mytilus</taxon>
    </lineage>
</organism>
<evidence type="ECO:0000313" key="4">
    <source>
        <dbReference type="Proteomes" id="UP000507470"/>
    </source>
</evidence>
<reference evidence="3 4" key="1">
    <citation type="submission" date="2020-06" db="EMBL/GenBank/DDBJ databases">
        <authorList>
            <person name="Li R."/>
            <person name="Bekaert M."/>
        </authorList>
    </citation>
    <scope>NUCLEOTIDE SEQUENCE [LARGE SCALE GENOMIC DNA]</scope>
    <source>
        <strain evidence="4">wild</strain>
    </source>
</reference>
<dbReference type="InterPro" id="IPR015943">
    <property type="entry name" value="WD40/YVTN_repeat-like_dom_sf"/>
</dbReference>
<accession>A0A6J8ESV9</accession>
<proteinExistence type="predicted"/>
<dbReference type="InterPro" id="IPR000315">
    <property type="entry name" value="Znf_B-box"/>
</dbReference>
<dbReference type="PROSITE" id="PS50119">
    <property type="entry name" value="ZF_BBOX"/>
    <property type="match status" value="1"/>
</dbReference>
<dbReference type="CDD" id="cd19756">
    <property type="entry name" value="Bbox2"/>
    <property type="match status" value="1"/>
</dbReference>
<dbReference type="SUPFAM" id="SSF57845">
    <property type="entry name" value="B-box zinc-binding domain"/>
    <property type="match status" value="1"/>
</dbReference>